<organism evidence="7 8">
    <name type="scientific">Scytalidium lignicola</name>
    <name type="common">Hyphomycete</name>
    <dbReference type="NCBI Taxonomy" id="5539"/>
    <lineage>
        <taxon>Eukaryota</taxon>
        <taxon>Fungi</taxon>
        <taxon>Dikarya</taxon>
        <taxon>Ascomycota</taxon>
        <taxon>Pezizomycotina</taxon>
        <taxon>Leotiomycetes</taxon>
        <taxon>Leotiomycetes incertae sedis</taxon>
        <taxon>Scytalidium</taxon>
    </lineage>
</organism>
<dbReference type="PANTHER" id="PTHR21181:SF13">
    <property type="entry name" value="NADH DEHYDROGENASE (UBIQUINONE) COMPLEX I, ASSEMBLY FACTOR 6"/>
    <property type="match status" value="1"/>
</dbReference>
<dbReference type="GO" id="GO:0005743">
    <property type="term" value="C:mitochondrial inner membrane"/>
    <property type="evidence" value="ECO:0007669"/>
    <property type="project" value="UniProtKB-SubCell"/>
</dbReference>
<comment type="subcellular location">
    <subcellularLocation>
        <location evidence="1">Mitochondrion inner membrane</location>
    </subcellularLocation>
</comment>
<keyword evidence="8" id="KW-1185">Reference proteome</keyword>
<proteinExistence type="inferred from homology"/>
<dbReference type="SUPFAM" id="SSF48576">
    <property type="entry name" value="Terpenoid synthases"/>
    <property type="match status" value="1"/>
</dbReference>
<accession>A0A3E2HLX2</accession>
<dbReference type="GO" id="GO:0032981">
    <property type="term" value="P:mitochondrial respiratory chain complex I assembly"/>
    <property type="evidence" value="ECO:0007669"/>
    <property type="project" value="TreeGrafter"/>
</dbReference>
<keyword evidence="5" id="KW-0472">Membrane</keyword>
<sequence length="333" mass="36819">MSIRLEHIAQISSGMARDAYLSIRALNIELARIPDLVSNPTVGALRMQFWRDSVTRTLAGTPPKEPVAILLHTALKSLHERYPGSSTNTIKVWLMKVINAREQYMNDQPYPNMDALETYAENTYSTLSYLTFAALPLHSMAADHLASHLGKASGIVAVLRGLPLRAFPPPPNLHSNNAGFVEALGGSAGGRQGTVILPLDIMAECGVKEEEVFRLGADAPGLKDAVFKVATRANDHLITAREMLKNIKQGNDAGHDFEYDGHEGHQYTDSSPRTNSQFGDVERGFGVLMSALPARLWLEKLEKFDFDVFKPQMLTADWKLPFKAYSVFSRKVI</sequence>
<gene>
    <name evidence="7" type="ORF">B7463_g2033</name>
</gene>
<name>A0A3E2HLX2_SCYLI</name>
<dbReference type="PANTHER" id="PTHR21181">
    <property type="match status" value="1"/>
</dbReference>
<feature type="non-terminal residue" evidence="7">
    <location>
        <position position="1"/>
    </location>
</feature>
<dbReference type="Pfam" id="PF00494">
    <property type="entry name" value="SQS_PSY"/>
    <property type="match status" value="2"/>
</dbReference>
<keyword evidence="2" id="KW-0999">Mitochondrion inner membrane</keyword>
<dbReference type="AlphaFoldDB" id="A0A3E2HLX2"/>
<dbReference type="InterPro" id="IPR002060">
    <property type="entry name" value="Squ/phyt_synthse"/>
</dbReference>
<evidence type="ECO:0000256" key="5">
    <source>
        <dbReference type="ARBA" id="ARBA00023136"/>
    </source>
</evidence>
<feature type="non-terminal residue" evidence="7">
    <location>
        <position position="333"/>
    </location>
</feature>
<keyword evidence="4" id="KW-0496">Mitochondrion</keyword>
<dbReference type="Proteomes" id="UP000258309">
    <property type="component" value="Unassembled WGS sequence"/>
</dbReference>
<dbReference type="OrthoDB" id="270318at2759"/>
<dbReference type="EMBL" id="NCSJ02000022">
    <property type="protein sequence ID" value="RFU34365.1"/>
    <property type="molecule type" value="Genomic_DNA"/>
</dbReference>
<comment type="caution">
    <text evidence="7">The sequence shown here is derived from an EMBL/GenBank/DDBJ whole genome shotgun (WGS) entry which is preliminary data.</text>
</comment>
<reference evidence="7 8" key="1">
    <citation type="submission" date="2018-05" db="EMBL/GenBank/DDBJ databases">
        <title>Draft genome sequence of Scytalidium lignicola DSM 105466, a ubiquitous saprotrophic fungus.</title>
        <authorList>
            <person name="Buettner E."/>
            <person name="Gebauer A.M."/>
            <person name="Hofrichter M."/>
            <person name="Liers C."/>
            <person name="Kellner H."/>
        </authorList>
    </citation>
    <scope>NUCLEOTIDE SEQUENCE [LARGE SCALE GENOMIC DNA]</scope>
    <source>
        <strain evidence="7 8">DSM 105466</strain>
    </source>
</reference>
<evidence type="ECO:0000313" key="7">
    <source>
        <dbReference type="EMBL" id="RFU34365.1"/>
    </source>
</evidence>
<protein>
    <recommendedName>
        <fullName evidence="9">Squalene/phytoene synthase</fullName>
    </recommendedName>
</protein>
<dbReference type="Gene3D" id="1.10.600.10">
    <property type="entry name" value="Farnesyl Diphosphate Synthase"/>
    <property type="match status" value="1"/>
</dbReference>
<dbReference type="InterPro" id="IPR008949">
    <property type="entry name" value="Isoprenoid_synthase_dom_sf"/>
</dbReference>
<dbReference type="OMA" id="MINAREQ"/>
<comment type="similarity">
    <text evidence="6">Belongs to the NDUFAF6 family.</text>
</comment>
<evidence type="ECO:0000313" key="8">
    <source>
        <dbReference type="Proteomes" id="UP000258309"/>
    </source>
</evidence>
<evidence type="ECO:0008006" key="9">
    <source>
        <dbReference type="Google" id="ProtNLM"/>
    </source>
</evidence>
<dbReference type="STRING" id="5539.A0A3E2HLX2"/>
<evidence type="ECO:0000256" key="4">
    <source>
        <dbReference type="ARBA" id="ARBA00023128"/>
    </source>
</evidence>
<evidence type="ECO:0000256" key="3">
    <source>
        <dbReference type="ARBA" id="ARBA00022946"/>
    </source>
</evidence>
<evidence type="ECO:0000256" key="1">
    <source>
        <dbReference type="ARBA" id="ARBA00004273"/>
    </source>
</evidence>
<keyword evidence="3" id="KW-0809">Transit peptide</keyword>
<evidence type="ECO:0000256" key="6">
    <source>
        <dbReference type="ARBA" id="ARBA00038273"/>
    </source>
</evidence>
<evidence type="ECO:0000256" key="2">
    <source>
        <dbReference type="ARBA" id="ARBA00022792"/>
    </source>
</evidence>